<dbReference type="FunFam" id="3.30.70.270:FF:000020">
    <property type="entry name" value="Transposon Tf2-6 polyprotein-like Protein"/>
    <property type="match status" value="1"/>
</dbReference>
<gene>
    <name evidence="2" type="primary">LOC107952501</name>
</gene>
<dbReference type="InterPro" id="IPR043502">
    <property type="entry name" value="DNA/RNA_pol_sf"/>
</dbReference>
<dbReference type="PANTHER" id="PTHR37984:SF5">
    <property type="entry name" value="PROTEIN NYNRIN-LIKE"/>
    <property type="match status" value="1"/>
</dbReference>
<name>A0A1U8NZ28_GOSHI</name>
<dbReference type="OrthoDB" id="415724at2759"/>
<organism evidence="1 2">
    <name type="scientific">Gossypium hirsutum</name>
    <name type="common">Upland cotton</name>
    <name type="synonym">Gossypium mexicanum</name>
    <dbReference type="NCBI Taxonomy" id="3635"/>
    <lineage>
        <taxon>Eukaryota</taxon>
        <taxon>Viridiplantae</taxon>
        <taxon>Streptophyta</taxon>
        <taxon>Embryophyta</taxon>
        <taxon>Tracheophyta</taxon>
        <taxon>Spermatophyta</taxon>
        <taxon>Magnoliopsida</taxon>
        <taxon>eudicotyledons</taxon>
        <taxon>Gunneridae</taxon>
        <taxon>Pentapetalae</taxon>
        <taxon>rosids</taxon>
        <taxon>malvids</taxon>
        <taxon>Malvales</taxon>
        <taxon>Malvaceae</taxon>
        <taxon>Malvoideae</taxon>
        <taxon>Gossypium</taxon>
    </lineage>
</organism>
<accession>A0A1U8NZ28</accession>
<dbReference type="RefSeq" id="XP_016743239.1">
    <property type="nucleotide sequence ID" value="XM_016887750.1"/>
</dbReference>
<reference evidence="2" key="2">
    <citation type="submission" date="2025-08" db="UniProtKB">
        <authorList>
            <consortium name="RefSeq"/>
        </authorList>
    </citation>
    <scope>IDENTIFICATION</scope>
</reference>
<dbReference type="AlphaFoldDB" id="A0A1U8NZ28"/>
<evidence type="ECO:0000313" key="1">
    <source>
        <dbReference type="Proteomes" id="UP000818029"/>
    </source>
</evidence>
<dbReference type="KEGG" id="ghi:107952501"/>
<keyword evidence="1" id="KW-1185">Reference proteome</keyword>
<sequence length="158" mass="18080">MGLVSTEGNQVDPRKIKAVLDWKQPMNVSEIHSFLGLVGYYQRFVKGFSLIAVPLTKLLCKGVLFVWTNVQQESFEKLKTVLTEASVVIQPKPRKEFVANVVADELSSRVMIDLRAMFARLSLFDDESLLAELHVKLTWIGQIWDRLLEDESLGLRFR</sequence>
<dbReference type="Gene3D" id="3.30.70.270">
    <property type="match status" value="1"/>
</dbReference>
<dbReference type="InterPro" id="IPR043128">
    <property type="entry name" value="Rev_trsase/Diguanyl_cyclase"/>
</dbReference>
<evidence type="ECO:0000313" key="2">
    <source>
        <dbReference type="RefSeq" id="XP_016743239.1"/>
    </source>
</evidence>
<dbReference type="SUPFAM" id="SSF56672">
    <property type="entry name" value="DNA/RNA polymerases"/>
    <property type="match status" value="1"/>
</dbReference>
<dbReference type="Proteomes" id="UP000818029">
    <property type="component" value="Chromosome A03"/>
</dbReference>
<protein>
    <submittedName>
        <fullName evidence="2">Uncharacterized mitochondrial protein AtMg00860-like</fullName>
    </submittedName>
</protein>
<dbReference type="GeneID" id="107952501"/>
<proteinExistence type="predicted"/>
<reference evidence="1" key="1">
    <citation type="journal article" date="2020" name="Nat. Genet.">
        <title>Genomic diversifications of five Gossypium allopolyploid species and their impact on cotton improvement.</title>
        <authorList>
            <person name="Chen Z.J."/>
            <person name="Sreedasyam A."/>
            <person name="Ando A."/>
            <person name="Song Q."/>
            <person name="De Santiago L.M."/>
            <person name="Hulse-Kemp A.M."/>
            <person name="Ding M."/>
            <person name="Ye W."/>
            <person name="Kirkbride R.C."/>
            <person name="Jenkins J."/>
            <person name="Plott C."/>
            <person name="Lovell J."/>
            <person name="Lin Y.M."/>
            <person name="Vaughn R."/>
            <person name="Liu B."/>
            <person name="Simpson S."/>
            <person name="Scheffler B.E."/>
            <person name="Wen L."/>
            <person name="Saski C.A."/>
            <person name="Grover C.E."/>
            <person name="Hu G."/>
            <person name="Conover J.L."/>
            <person name="Carlson J.W."/>
            <person name="Shu S."/>
            <person name="Boston L.B."/>
            <person name="Williams M."/>
            <person name="Peterson D.G."/>
            <person name="McGee K."/>
            <person name="Jones D.C."/>
            <person name="Wendel J.F."/>
            <person name="Stelly D.M."/>
            <person name="Grimwood J."/>
            <person name="Schmutz J."/>
        </authorList>
    </citation>
    <scope>NUCLEOTIDE SEQUENCE [LARGE SCALE GENOMIC DNA]</scope>
    <source>
        <strain evidence="1">cv. TM-1</strain>
    </source>
</reference>
<dbReference type="PANTHER" id="PTHR37984">
    <property type="entry name" value="PROTEIN CBG26694"/>
    <property type="match status" value="1"/>
</dbReference>
<dbReference type="STRING" id="3635.A0A1U8NZ28"/>
<dbReference type="PaxDb" id="3635-A0A1U8NZ28"/>
<dbReference type="InterPro" id="IPR050951">
    <property type="entry name" value="Retrovirus_Pol_polyprotein"/>
</dbReference>
<dbReference type="SMR" id="A0A1U8NZ28"/>